<reference evidence="2 3" key="1">
    <citation type="submission" date="2024-11" db="EMBL/GenBank/DDBJ databases">
        <title>The Natural Products Discovery Center: Release of the First 8490 Sequenced Strains for Exploring Actinobacteria Biosynthetic Diversity.</title>
        <authorList>
            <person name="Kalkreuter E."/>
            <person name="Kautsar S.A."/>
            <person name="Yang D."/>
            <person name="Bader C.D."/>
            <person name="Teijaro C.N."/>
            <person name="Fluegel L."/>
            <person name="Davis C.M."/>
            <person name="Simpson J.R."/>
            <person name="Lauterbach L."/>
            <person name="Steele A.D."/>
            <person name="Gui C."/>
            <person name="Meng S."/>
            <person name="Li G."/>
            <person name="Viehrig K."/>
            <person name="Ye F."/>
            <person name="Su P."/>
            <person name="Kiefer A.F."/>
            <person name="Nichols A."/>
            <person name="Cepeda A.J."/>
            <person name="Yan W."/>
            <person name="Fan B."/>
            <person name="Jiang Y."/>
            <person name="Adhikari A."/>
            <person name="Zheng C.-J."/>
            <person name="Schuster L."/>
            <person name="Cowan T.M."/>
            <person name="Smanski M.J."/>
            <person name="Chevrette M.G."/>
            <person name="De Carvalho L.P.S."/>
            <person name="Shen B."/>
        </authorList>
    </citation>
    <scope>NUCLEOTIDE SEQUENCE [LARGE SCALE GENOMIC DNA]</scope>
    <source>
        <strain evidence="2 3">NPDC077433</strain>
    </source>
</reference>
<feature type="domain" description="YqaJ viral recombinase" evidence="1">
    <location>
        <begin position="12"/>
        <end position="155"/>
    </location>
</feature>
<accession>A0ABW8L4J5</accession>
<dbReference type="PANTHER" id="PTHR46609">
    <property type="entry name" value="EXONUCLEASE, PHAGE-TYPE/RECB, C-TERMINAL DOMAIN-CONTAINING PROTEIN"/>
    <property type="match status" value="1"/>
</dbReference>
<proteinExistence type="predicted"/>
<protein>
    <submittedName>
        <fullName evidence="2">Lambda exonuclease family protein</fullName>
        <ecNumber evidence="2">3.1.11.3</ecNumber>
    </submittedName>
</protein>
<dbReference type="CDD" id="cd22343">
    <property type="entry name" value="PDDEXK_lambda_exonuclease-like"/>
    <property type="match status" value="1"/>
</dbReference>
<evidence type="ECO:0000259" key="1">
    <source>
        <dbReference type="Pfam" id="PF09588"/>
    </source>
</evidence>
<keyword evidence="2" id="KW-0269">Exonuclease</keyword>
<dbReference type="GO" id="GO:0051908">
    <property type="term" value="F:double-stranded DNA 5'-3' DNA exonuclease activity"/>
    <property type="evidence" value="ECO:0007669"/>
    <property type="project" value="UniProtKB-EC"/>
</dbReference>
<organism evidence="2 3">
    <name type="scientific">Psychrobacter namhaensis</name>
    <dbReference type="NCBI Taxonomy" id="292734"/>
    <lineage>
        <taxon>Bacteria</taxon>
        <taxon>Pseudomonadati</taxon>
        <taxon>Pseudomonadota</taxon>
        <taxon>Gammaproteobacteria</taxon>
        <taxon>Moraxellales</taxon>
        <taxon>Moraxellaceae</taxon>
        <taxon>Psychrobacter</taxon>
    </lineage>
</organism>
<dbReference type="InterPro" id="IPR051703">
    <property type="entry name" value="NF-kappa-B_Signaling_Reg"/>
</dbReference>
<name>A0ABW8L4J5_9GAMM</name>
<dbReference type="EC" id="3.1.11.3" evidence="2"/>
<sequence length="213" mass="23502">MIILDVEQGSDEWLEARLGLPTASEMHCLLADGRVCKPFGQGALTYADKLIYERFTGQLEGSFGGNAATDRGHVIEPIAVQAYIDSGHATAMDVIEAGIMLNKGVGASPDRLIGADGGLEIKSKDGKGMVTLLRNGKIDQAHITQMQINMWVSGRSWWDYFVYCDGLPPFYQRFEPDLELHAKLDERVPLFLALLDELEQALITGDMPDKFKV</sequence>
<keyword evidence="2" id="KW-0540">Nuclease</keyword>
<dbReference type="EMBL" id="JBJDPD010000001">
    <property type="protein sequence ID" value="MFK3999817.1"/>
    <property type="molecule type" value="Genomic_DNA"/>
</dbReference>
<dbReference type="PANTHER" id="PTHR46609:SF6">
    <property type="entry name" value="EXONUCLEASE, PHAGE-TYPE_RECB, C-TERMINAL DOMAIN-CONTAINING PROTEIN-RELATED"/>
    <property type="match status" value="1"/>
</dbReference>
<dbReference type="InterPro" id="IPR011604">
    <property type="entry name" value="PDDEXK-like_dom_sf"/>
</dbReference>
<dbReference type="InterPro" id="IPR011335">
    <property type="entry name" value="Restrct_endonuc-II-like"/>
</dbReference>
<dbReference type="Gene3D" id="3.90.320.10">
    <property type="match status" value="1"/>
</dbReference>
<keyword evidence="2" id="KW-0378">Hydrolase</keyword>
<dbReference type="Pfam" id="PF09588">
    <property type="entry name" value="YqaJ"/>
    <property type="match status" value="1"/>
</dbReference>
<keyword evidence="3" id="KW-1185">Reference proteome</keyword>
<dbReference type="Proteomes" id="UP001620234">
    <property type="component" value="Unassembled WGS sequence"/>
</dbReference>
<evidence type="ECO:0000313" key="3">
    <source>
        <dbReference type="Proteomes" id="UP001620234"/>
    </source>
</evidence>
<dbReference type="SUPFAM" id="SSF52980">
    <property type="entry name" value="Restriction endonuclease-like"/>
    <property type="match status" value="1"/>
</dbReference>
<dbReference type="InterPro" id="IPR019080">
    <property type="entry name" value="YqaJ_viral_recombinase"/>
</dbReference>
<gene>
    <name evidence="2" type="ORF">ACI2I3_00520</name>
</gene>
<evidence type="ECO:0000313" key="2">
    <source>
        <dbReference type="EMBL" id="MFK3999817.1"/>
    </source>
</evidence>
<dbReference type="RefSeq" id="WP_404671662.1">
    <property type="nucleotide sequence ID" value="NZ_JBJDPD010000001.1"/>
</dbReference>
<comment type="caution">
    <text evidence="2">The sequence shown here is derived from an EMBL/GenBank/DDBJ whole genome shotgun (WGS) entry which is preliminary data.</text>
</comment>